<sequence length="193" mass="21489">MMAMTPIKGPPGGFMRRPRPFTLTRPALLTCALIGVTLSPSGQAGSAGGPPSPLRPLLGDWRGTLEYQDYGADRRVRVPVQLRVTGENNATRWLFRYDDFGLTVSSDERHTWQDGTYRVVTAGQAGAQVYRGNLNTLLTDGVAVLLGTQQENGRPVQVRRTLKLTDLTFETLTETREAGQPFRFRNRSTYTRF</sequence>
<organism evidence="1 2">
    <name type="scientific">Deinococcus seoulensis</name>
    <dbReference type="NCBI Taxonomy" id="1837379"/>
    <lineage>
        <taxon>Bacteria</taxon>
        <taxon>Thermotogati</taxon>
        <taxon>Deinococcota</taxon>
        <taxon>Deinococci</taxon>
        <taxon>Deinococcales</taxon>
        <taxon>Deinococcaceae</taxon>
        <taxon>Deinococcus</taxon>
    </lineage>
</organism>
<reference evidence="2" key="1">
    <citation type="journal article" date="2019" name="Int. J. Syst. Evol. Microbiol.">
        <title>The Global Catalogue of Microorganisms (GCM) 10K type strain sequencing project: providing services to taxonomists for standard genome sequencing and annotation.</title>
        <authorList>
            <consortium name="The Broad Institute Genomics Platform"/>
            <consortium name="The Broad Institute Genome Sequencing Center for Infectious Disease"/>
            <person name="Wu L."/>
            <person name="Ma J."/>
        </authorList>
    </citation>
    <scope>NUCLEOTIDE SEQUENCE [LARGE SCALE GENOMIC DNA]</scope>
    <source>
        <strain evidence="2">JCM 31404</strain>
    </source>
</reference>
<dbReference type="EMBL" id="BMQM01000067">
    <property type="protein sequence ID" value="GGR76334.1"/>
    <property type="molecule type" value="Genomic_DNA"/>
</dbReference>
<keyword evidence="2" id="KW-1185">Reference proteome</keyword>
<comment type="caution">
    <text evidence="1">The sequence shown here is derived from an EMBL/GenBank/DDBJ whole genome shotgun (WGS) entry which is preliminary data.</text>
</comment>
<accession>A0ABQ2RYT3</accession>
<evidence type="ECO:0000313" key="1">
    <source>
        <dbReference type="EMBL" id="GGR76334.1"/>
    </source>
</evidence>
<gene>
    <name evidence="1" type="ORF">GCM10008959_41400</name>
</gene>
<dbReference type="Proteomes" id="UP000634308">
    <property type="component" value="Unassembled WGS sequence"/>
</dbReference>
<name>A0ABQ2RYT3_9DEIO</name>
<proteinExistence type="predicted"/>
<evidence type="ECO:0008006" key="3">
    <source>
        <dbReference type="Google" id="ProtNLM"/>
    </source>
</evidence>
<protein>
    <recommendedName>
        <fullName evidence="3">DUF1579 domain-containing protein</fullName>
    </recommendedName>
</protein>
<evidence type="ECO:0000313" key="2">
    <source>
        <dbReference type="Proteomes" id="UP000634308"/>
    </source>
</evidence>